<feature type="transmembrane region" description="Helical" evidence="9">
    <location>
        <begin position="368"/>
        <end position="385"/>
    </location>
</feature>
<dbReference type="GO" id="GO:0071916">
    <property type="term" value="F:dipeptide transmembrane transporter activity"/>
    <property type="evidence" value="ECO:0007669"/>
    <property type="project" value="UniProtKB-ARBA"/>
</dbReference>
<feature type="transmembrane region" description="Helical" evidence="9">
    <location>
        <begin position="270"/>
        <end position="292"/>
    </location>
</feature>
<dbReference type="FunFam" id="1.20.1250.20:FF:000085">
    <property type="entry name" value="MFS peptide transporter Ptr2"/>
    <property type="match status" value="1"/>
</dbReference>
<dbReference type="InterPro" id="IPR000109">
    <property type="entry name" value="POT_fam"/>
</dbReference>
<feature type="transmembrane region" description="Helical" evidence="9">
    <location>
        <begin position="503"/>
        <end position="523"/>
    </location>
</feature>
<proteinExistence type="inferred from homology"/>
<evidence type="ECO:0000256" key="6">
    <source>
        <dbReference type="ARBA" id="ARBA00023136"/>
    </source>
</evidence>
<dbReference type="InterPro" id="IPR036259">
    <property type="entry name" value="MFS_trans_sf"/>
</dbReference>
<dbReference type="EMBL" id="MCBR01011842">
    <property type="protein sequence ID" value="RKF65616.1"/>
    <property type="molecule type" value="Genomic_DNA"/>
</dbReference>
<evidence type="ECO:0000256" key="8">
    <source>
        <dbReference type="SAM" id="MobiDB-lite"/>
    </source>
</evidence>
<accession>A0A420I7J5</accession>
<dbReference type="Pfam" id="PF00854">
    <property type="entry name" value="PTR2"/>
    <property type="match status" value="1"/>
</dbReference>
<feature type="compositionally biased region" description="Acidic residues" evidence="8">
    <location>
        <begin position="46"/>
        <end position="55"/>
    </location>
</feature>
<keyword evidence="3 7" id="KW-0813">Transport</keyword>
<dbReference type="PROSITE" id="PS01023">
    <property type="entry name" value="PTR2_2"/>
    <property type="match status" value="1"/>
</dbReference>
<feature type="transmembrane region" description="Helical" evidence="9">
    <location>
        <begin position="563"/>
        <end position="585"/>
    </location>
</feature>
<feature type="transmembrane region" description="Helical" evidence="9">
    <location>
        <begin position="444"/>
        <end position="466"/>
    </location>
</feature>
<comment type="similarity">
    <text evidence="2 7">Belongs to the major facilitator superfamily. Proton-dependent oligopeptide transporter (POT/PTR) (TC 2.A.17) family.</text>
</comment>
<feature type="region of interest" description="Disordered" evidence="8">
    <location>
        <begin position="1"/>
        <end position="55"/>
    </location>
</feature>
<evidence type="ECO:0000256" key="3">
    <source>
        <dbReference type="ARBA" id="ARBA00022448"/>
    </source>
</evidence>
<protein>
    <submittedName>
        <fullName evidence="10">Peptide transporter PTR2</fullName>
    </submittedName>
</protein>
<dbReference type="InterPro" id="IPR018456">
    <property type="entry name" value="PTR2_symporter_CS"/>
</dbReference>
<keyword evidence="4 7" id="KW-0812">Transmembrane</keyword>
<feature type="transmembrane region" description="Helical" evidence="9">
    <location>
        <begin position="185"/>
        <end position="204"/>
    </location>
</feature>
<reference evidence="10 11" key="1">
    <citation type="journal article" date="2018" name="BMC Genomics">
        <title>Comparative genome analyses reveal sequence features reflecting distinct modes of host-adaptation between dicot and monocot powdery mildew.</title>
        <authorList>
            <person name="Wu Y."/>
            <person name="Ma X."/>
            <person name="Pan Z."/>
            <person name="Kale S.D."/>
            <person name="Song Y."/>
            <person name="King H."/>
            <person name="Zhang Q."/>
            <person name="Presley C."/>
            <person name="Deng X."/>
            <person name="Wei C.I."/>
            <person name="Xiao S."/>
        </authorList>
    </citation>
    <scope>NUCLEOTIDE SEQUENCE [LARGE SCALE GENOMIC DNA]</scope>
    <source>
        <strain evidence="10">UCSC1</strain>
    </source>
</reference>
<dbReference type="Gene3D" id="1.20.1250.20">
    <property type="entry name" value="MFS general substrate transporter like domains"/>
    <property type="match status" value="1"/>
</dbReference>
<dbReference type="GO" id="GO:0005886">
    <property type="term" value="C:plasma membrane"/>
    <property type="evidence" value="ECO:0007669"/>
    <property type="project" value="UniProtKB-ARBA"/>
</dbReference>
<evidence type="ECO:0000256" key="9">
    <source>
        <dbReference type="SAM" id="Phobius"/>
    </source>
</evidence>
<comment type="caution">
    <text evidence="10">The sequence shown here is derived from an EMBL/GenBank/DDBJ whole genome shotgun (WGS) entry which is preliminary data.</text>
</comment>
<evidence type="ECO:0000313" key="11">
    <source>
        <dbReference type="Proteomes" id="UP000285405"/>
    </source>
</evidence>
<sequence length="611" mass="67430">MVMLESTTEAANQRTRPSSPLTPGVDYIGKESISHSSTHRKRISEDDSQEYSPSEEELDSLRRVADKIPWRIYTLGFVELCERFSYYGATVVFTNFLQQELPPNSRTGAGFSGQSGALGLGQRVSTGIGNFNQFWIYLVPLFGAYISDKYLGRFKTVCVALAIAIVGHIILVISAIPVVIVSSRNSLICFMTGLIIMGLGTGSFKPNISPLIAEQLRITKLSVRVLSSGEKVIVDPAVTQSRVYHYFYLFINVGALVGQIAMVYCEKYVGFWLSFLLPTILLSICPLVLWYARNKYVRVRPEGSVLGNAISLFLLGNKGCWSLNPLTTYHRLNDGMFWTRIKPSQIPPSQRPSWMTFDDKWVDEVRRGFAACAVFCWIPLYWLTYNQLNNNLTSQAAVMKLNGLPNDVLSNLDPLALIIFIPIFDVIIYPLLRKAKINLTPIKKITLGFYIGAAAMVWAAVIQAYIYKKSLCGSNAAGRLPSSLGGDGKKPCPPISISVWAQSGAYILIAISEILASITTLEYAFSKAPTNMRSLVMAFSLFTAAIAAALGEAFVTLSSDPLLVWNYGTMAVLSAVAGTAFYWQFRELDRSDDRLNSLPVGHLGIAVNKVA</sequence>
<feature type="transmembrane region" description="Helical" evidence="9">
    <location>
        <begin position="157"/>
        <end position="179"/>
    </location>
</feature>
<evidence type="ECO:0000256" key="4">
    <source>
        <dbReference type="ARBA" id="ARBA00022692"/>
    </source>
</evidence>
<evidence type="ECO:0000256" key="7">
    <source>
        <dbReference type="RuleBase" id="RU003755"/>
    </source>
</evidence>
<dbReference type="SUPFAM" id="SSF103473">
    <property type="entry name" value="MFS general substrate transporter"/>
    <property type="match status" value="1"/>
</dbReference>
<keyword evidence="5 9" id="KW-1133">Transmembrane helix</keyword>
<evidence type="ECO:0000256" key="2">
    <source>
        <dbReference type="ARBA" id="ARBA00005982"/>
    </source>
</evidence>
<name>A0A420I7J5_9PEZI</name>
<keyword evidence="6 9" id="KW-0472">Membrane</keyword>
<comment type="subcellular location">
    <subcellularLocation>
        <location evidence="1 7">Membrane</location>
        <topology evidence="1 7">Multi-pass membrane protein</topology>
    </subcellularLocation>
</comment>
<dbReference type="AlphaFoldDB" id="A0A420I7J5"/>
<evidence type="ECO:0000313" key="10">
    <source>
        <dbReference type="EMBL" id="RKF65616.1"/>
    </source>
</evidence>
<feature type="compositionally biased region" description="Polar residues" evidence="8">
    <location>
        <begin position="1"/>
        <end position="21"/>
    </location>
</feature>
<organism evidence="10 11">
    <name type="scientific">Golovinomyces cichoracearum</name>
    <dbReference type="NCBI Taxonomy" id="62708"/>
    <lineage>
        <taxon>Eukaryota</taxon>
        <taxon>Fungi</taxon>
        <taxon>Dikarya</taxon>
        <taxon>Ascomycota</taxon>
        <taxon>Pezizomycotina</taxon>
        <taxon>Leotiomycetes</taxon>
        <taxon>Erysiphales</taxon>
        <taxon>Erysiphaceae</taxon>
        <taxon>Golovinomyces</taxon>
    </lineage>
</organism>
<gene>
    <name evidence="10" type="ORF">GcC1_118002</name>
</gene>
<dbReference type="Proteomes" id="UP000285405">
    <property type="component" value="Unassembled WGS sequence"/>
</dbReference>
<dbReference type="PANTHER" id="PTHR11654">
    <property type="entry name" value="OLIGOPEPTIDE TRANSPORTER-RELATED"/>
    <property type="match status" value="1"/>
</dbReference>
<feature type="transmembrane region" description="Helical" evidence="9">
    <location>
        <begin position="414"/>
        <end position="432"/>
    </location>
</feature>
<evidence type="ECO:0000256" key="1">
    <source>
        <dbReference type="ARBA" id="ARBA00004141"/>
    </source>
</evidence>
<dbReference type="OrthoDB" id="8904098at2759"/>
<feature type="transmembrane region" description="Helical" evidence="9">
    <location>
        <begin position="246"/>
        <end position="264"/>
    </location>
</feature>
<evidence type="ECO:0000256" key="5">
    <source>
        <dbReference type="ARBA" id="ARBA00022989"/>
    </source>
</evidence>
<feature type="transmembrane region" description="Helical" evidence="9">
    <location>
        <begin position="535"/>
        <end position="557"/>
    </location>
</feature>